<evidence type="ECO:0000313" key="6">
    <source>
        <dbReference type="EMBL" id="CAH0365908.1"/>
    </source>
</evidence>
<dbReference type="InterPro" id="IPR003034">
    <property type="entry name" value="SAP_dom"/>
</dbReference>
<evidence type="ECO:0000256" key="2">
    <source>
        <dbReference type="ARBA" id="ARBA00022679"/>
    </source>
</evidence>
<evidence type="ECO:0000259" key="4">
    <source>
        <dbReference type="PROSITE" id="PS50800"/>
    </source>
</evidence>
<sequence length="465" mass="50740">MRCLVVLATANALQQRYFASTARGCEPYLADELESIGASHVEIGRSGVHFDGDTRVGYAALIHARTATKVLEVLAWRNGVETAADLYNLGRDVPWPELMDVEGTLRVDATLTGGVAQALAHSHFSSLTLKNAVVDSFRGENQLGRRPSVAKDGCDVPLHLFLDRDRCTLYRSLSSESLHKRGYRSRTSHRAALRPTVAAAMLYGARWPQRSMRGEALCDPMCGSGTFLIEAALMARQIAPGLQRAESEGFACERWKDFDGDAWDEVIREARERVRDTCPSKIMGADAHAGAAGLARDGIANAGVEDDVTIQVADCLAWTPESKPSLVISNPPWDGRLEGADAAWTALRSFLKREAGGGVAHLLTGNMPVTRNLMMRASKKKKLSTGGVDLRCLTYEIRGSEVDVAPQIAKKDVPLWHAPPRSTYEALTVVVLKEKLRERSLKVSGRKAELVDRLLEADARVLEGA</sequence>
<dbReference type="CDD" id="cd11715">
    <property type="entry name" value="THUMP_AdoMetMT"/>
    <property type="match status" value="1"/>
</dbReference>
<keyword evidence="3" id="KW-0694">RNA-binding</keyword>
<keyword evidence="1" id="KW-0489">Methyltransferase</keyword>
<dbReference type="InterPro" id="IPR000241">
    <property type="entry name" value="RlmKL-like_Mtase"/>
</dbReference>
<keyword evidence="2" id="KW-0808">Transferase</keyword>
<dbReference type="EMBL" id="CAKKNE010000001">
    <property type="protein sequence ID" value="CAH0365908.1"/>
    <property type="molecule type" value="Genomic_DNA"/>
</dbReference>
<dbReference type="Gene3D" id="3.40.50.150">
    <property type="entry name" value="Vaccinia Virus protein VP39"/>
    <property type="match status" value="1"/>
</dbReference>
<organism evidence="6 7">
    <name type="scientific">Pelagomonas calceolata</name>
    <dbReference type="NCBI Taxonomy" id="35677"/>
    <lineage>
        <taxon>Eukaryota</taxon>
        <taxon>Sar</taxon>
        <taxon>Stramenopiles</taxon>
        <taxon>Ochrophyta</taxon>
        <taxon>Pelagophyceae</taxon>
        <taxon>Pelagomonadales</taxon>
        <taxon>Pelagomonadaceae</taxon>
        <taxon>Pelagomonas</taxon>
    </lineage>
</organism>
<dbReference type="InterPro" id="IPR002052">
    <property type="entry name" value="DNA_methylase_N6_adenine_CS"/>
</dbReference>
<dbReference type="PROSITE" id="PS00092">
    <property type="entry name" value="N6_MTASE"/>
    <property type="match status" value="1"/>
</dbReference>
<dbReference type="Gene3D" id="1.10.720.30">
    <property type="entry name" value="SAP domain"/>
    <property type="match status" value="1"/>
</dbReference>
<dbReference type="OrthoDB" id="416496at2759"/>
<dbReference type="GO" id="GO:0008990">
    <property type="term" value="F:rRNA (guanine-N2-)-methyltransferase activity"/>
    <property type="evidence" value="ECO:0007669"/>
    <property type="project" value="TreeGrafter"/>
</dbReference>
<feature type="domain" description="THUMP" evidence="5">
    <location>
        <begin position="56"/>
        <end position="173"/>
    </location>
</feature>
<dbReference type="InterPro" id="IPR029063">
    <property type="entry name" value="SAM-dependent_MTases_sf"/>
</dbReference>
<dbReference type="Pfam" id="PF22020">
    <property type="entry name" value="RlmL_1st"/>
    <property type="match status" value="1"/>
</dbReference>
<dbReference type="GO" id="GO:0043527">
    <property type="term" value="C:tRNA methyltransferase complex"/>
    <property type="evidence" value="ECO:0007669"/>
    <property type="project" value="UniProtKB-ARBA"/>
</dbReference>
<dbReference type="PROSITE" id="PS01261">
    <property type="entry name" value="UPF0020"/>
    <property type="match status" value="1"/>
</dbReference>
<gene>
    <name evidence="6" type="ORF">PECAL_1P23710</name>
</gene>
<evidence type="ECO:0008006" key="8">
    <source>
        <dbReference type="Google" id="ProtNLM"/>
    </source>
</evidence>
<evidence type="ECO:0000313" key="7">
    <source>
        <dbReference type="Proteomes" id="UP000789595"/>
    </source>
</evidence>
<dbReference type="GO" id="GO:0070043">
    <property type="term" value="F:rRNA (guanine-N7-)-methyltransferase activity"/>
    <property type="evidence" value="ECO:0007669"/>
    <property type="project" value="TreeGrafter"/>
</dbReference>
<evidence type="ECO:0000259" key="5">
    <source>
        <dbReference type="PROSITE" id="PS51165"/>
    </source>
</evidence>
<dbReference type="PROSITE" id="PS50800">
    <property type="entry name" value="SAP"/>
    <property type="match status" value="1"/>
</dbReference>
<dbReference type="SUPFAM" id="SSF68906">
    <property type="entry name" value="SAP domain"/>
    <property type="match status" value="1"/>
</dbReference>
<dbReference type="Pfam" id="PF02037">
    <property type="entry name" value="SAP"/>
    <property type="match status" value="1"/>
</dbReference>
<protein>
    <recommendedName>
        <fullName evidence="8">SAP domain-containing protein</fullName>
    </recommendedName>
</protein>
<reference evidence="6" key="1">
    <citation type="submission" date="2021-11" db="EMBL/GenBank/DDBJ databases">
        <authorList>
            <consortium name="Genoscope - CEA"/>
            <person name="William W."/>
        </authorList>
    </citation>
    <scope>NUCLEOTIDE SEQUENCE</scope>
</reference>
<dbReference type="SUPFAM" id="SSF53335">
    <property type="entry name" value="S-adenosyl-L-methionine-dependent methyltransferases"/>
    <property type="match status" value="1"/>
</dbReference>
<dbReference type="InterPro" id="IPR004114">
    <property type="entry name" value="THUMP_dom"/>
</dbReference>
<feature type="domain" description="SAP" evidence="4">
    <location>
        <begin position="424"/>
        <end position="458"/>
    </location>
</feature>
<dbReference type="PANTHER" id="PTHR47313:SF1">
    <property type="entry name" value="RIBOSOMAL RNA LARGE SUBUNIT METHYLTRANSFERASE K_L"/>
    <property type="match status" value="1"/>
</dbReference>
<dbReference type="InterPro" id="IPR036361">
    <property type="entry name" value="SAP_dom_sf"/>
</dbReference>
<comment type="caution">
    <text evidence="6">The sequence shown here is derived from an EMBL/GenBank/DDBJ whole genome shotgun (WGS) entry which is preliminary data.</text>
</comment>
<dbReference type="SMART" id="SM00513">
    <property type="entry name" value="SAP"/>
    <property type="match status" value="1"/>
</dbReference>
<dbReference type="InterPro" id="IPR054170">
    <property type="entry name" value="RlmL_1st"/>
</dbReference>
<evidence type="ECO:0000256" key="1">
    <source>
        <dbReference type="ARBA" id="ARBA00022603"/>
    </source>
</evidence>
<keyword evidence="7" id="KW-1185">Reference proteome</keyword>
<dbReference type="Gene3D" id="3.30.2130.30">
    <property type="match status" value="1"/>
</dbReference>
<dbReference type="PROSITE" id="PS51165">
    <property type="entry name" value="THUMP"/>
    <property type="match status" value="1"/>
</dbReference>
<dbReference type="Pfam" id="PF01170">
    <property type="entry name" value="UPF0020"/>
    <property type="match status" value="1"/>
</dbReference>
<dbReference type="Pfam" id="PF02926">
    <property type="entry name" value="THUMP"/>
    <property type="match status" value="1"/>
</dbReference>
<dbReference type="Proteomes" id="UP000789595">
    <property type="component" value="Unassembled WGS sequence"/>
</dbReference>
<dbReference type="InterPro" id="IPR053943">
    <property type="entry name" value="RlmKL-like_Mtase_CS"/>
</dbReference>
<name>A0A8J2S731_9STRA</name>
<dbReference type="PANTHER" id="PTHR47313">
    <property type="entry name" value="RIBOSOMAL RNA LARGE SUBUNIT METHYLTRANSFERASE K/L"/>
    <property type="match status" value="1"/>
</dbReference>
<accession>A0A8J2S731</accession>
<dbReference type="GO" id="GO:0003723">
    <property type="term" value="F:RNA binding"/>
    <property type="evidence" value="ECO:0007669"/>
    <property type="project" value="UniProtKB-UniRule"/>
</dbReference>
<evidence type="ECO:0000256" key="3">
    <source>
        <dbReference type="PROSITE-ProRule" id="PRU00529"/>
    </source>
</evidence>
<dbReference type="AlphaFoldDB" id="A0A8J2S731"/>
<proteinExistence type="predicted"/>